<dbReference type="Pfam" id="PF17805">
    <property type="entry name" value="AsnC_trans_reg2"/>
    <property type="match status" value="1"/>
</dbReference>
<dbReference type="KEGG" id="anr:Ana3638_21905"/>
<dbReference type="AlphaFoldDB" id="A0A6P1TS66"/>
<proteinExistence type="inferred from homology"/>
<dbReference type="EC" id="4.1.1.111" evidence="4"/>
<dbReference type="EMBL" id="CP048000">
    <property type="protein sequence ID" value="QHQ63102.1"/>
    <property type="molecule type" value="Genomic_DNA"/>
</dbReference>
<name>A0A6P1TS66_9FIRM</name>
<comment type="pathway">
    <text evidence="2">Porphyrin-containing compound metabolism.</text>
</comment>
<evidence type="ECO:0000259" key="7">
    <source>
        <dbReference type="Pfam" id="PF22451"/>
    </source>
</evidence>
<gene>
    <name evidence="8" type="ORF">Ana3638_21905</name>
</gene>
<feature type="domain" description="Siroheme decarboxylase NirL-like HTH" evidence="7">
    <location>
        <begin position="7"/>
        <end position="51"/>
    </location>
</feature>
<reference evidence="8 9" key="1">
    <citation type="submission" date="2020-01" db="EMBL/GenBank/DDBJ databases">
        <title>Genome analysis of Anaerocolumna sp. CBA3638.</title>
        <authorList>
            <person name="Kim J."/>
            <person name="Roh S.W."/>
        </authorList>
    </citation>
    <scope>NUCLEOTIDE SEQUENCE [LARGE SCALE GENOMIC DNA]</scope>
    <source>
        <strain evidence="8 9">CBA3638</strain>
    </source>
</reference>
<dbReference type="InterPro" id="IPR036388">
    <property type="entry name" value="WH-like_DNA-bd_sf"/>
</dbReference>
<evidence type="ECO:0000256" key="1">
    <source>
        <dbReference type="ARBA" id="ARBA00023239"/>
    </source>
</evidence>
<dbReference type="Pfam" id="PF22451">
    <property type="entry name" value="NirdL-like_HTH"/>
    <property type="match status" value="1"/>
</dbReference>
<comment type="catalytic activity">
    <reaction evidence="5">
        <text>siroheme + 2 H(+) = 12,18-didecarboxysiroheme + 2 CO2</text>
        <dbReference type="Rhea" id="RHEA:19093"/>
        <dbReference type="ChEBI" id="CHEBI:15378"/>
        <dbReference type="ChEBI" id="CHEBI:16526"/>
        <dbReference type="ChEBI" id="CHEBI:60052"/>
        <dbReference type="ChEBI" id="CHEBI:140497"/>
        <dbReference type="EC" id="4.1.1.111"/>
    </reaction>
</comment>
<dbReference type="RefSeq" id="WP_161839923.1">
    <property type="nucleotide sequence ID" value="NZ_CP048000.1"/>
</dbReference>
<dbReference type="GO" id="GO:0016829">
    <property type="term" value="F:lyase activity"/>
    <property type="evidence" value="ECO:0007669"/>
    <property type="project" value="UniProtKB-KW"/>
</dbReference>
<dbReference type="InterPro" id="IPR053953">
    <property type="entry name" value="NirdL-like_HTH"/>
</dbReference>
<evidence type="ECO:0000256" key="4">
    <source>
        <dbReference type="ARBA" id="ARBA00023471"/>
    </source>
</evidence>
<dbReference type="InterPro" id="IPR040523">
    <property type="entry name" value="AsnC_trans_reg2"/>
</dbReference>
<dbReference type="Gene3D" id="3.30.70.3460">
    <property type="match status" value="1"/>
</dbReference>
<dbReference type="InterPro" id="IPR050684">
    <property type="entry name" value="HTH-Siroheme_Decarb"/>
</dbReference>
<evidence type="ECO:0000313" key="8">
    <source>
        <dbReference type="EMBL" id="QHQ63102.1"/>
    </source>
</evidence>
<evidence type="ECO:0000259" key="6">
    <source>
        <dbReference type="Pfam" id="PF17805"/>
    </source>
</evidence>
<evidence type="ECO:0000256" key="3">
    <source>
        <dbReference type="ARBA" id="ARBA00023457"/>
    </source>
</evidence>
<sequence length="151" mass="17481">MEDKYSKLLNMIQNDLPMESRPFLSIAEKMEKSEDEVLDMIKELKEQGYIRRFGGTFDSKNLGYTGTLCGMEVTENKIEEVAHIVNSYTNVTHNYLRNHKYNMWFTLIEPSQSSLDNHINEIKTKTGIDEILVLNSLRTFKINVKLNVEGA</sequence>
<organism evidence="8 9">
    <name type="scientific">Anaerocolumna sedimenticola</name>
    <dbReference type="NCBI Taxonomy" id="2696063"/>
    <lineage>
        <taxon>Bacteria</taxon>
        <taxon>Bacillati</taxon>
        <taxon>Bacillota</taxon>
        <taxon>Clostridia</taxon>
        <taxon>Lachnospirales</taxon>
        <taxon>Lachnospiraceae</taxon>
        <taxon>Anaerocolumna</taxon>
    </lineage>
</organism>
<comment type="similarity">
    <text evidence="3">Belongs to the Ahb/Nir family.</text>
</comment>
<dbReference type="SUPFAM" id="SSF46785">
    <property type="entry name" value="Winged helix' DNA-binding domain"/>
    <property type="match status" value="1"/>
</dbReference>
<keyword evidence="9" id="KW-1185">Reference proteome</keyword>
<dbReference type="Gene3D" id="1.10.10.10">
    <property type="entry name" value="Winged helix-like DNA-binding domain superfamily/Winged helix DNA-binding domain"/>
    <property type="match status" value="1"/>
</dbReference>
<keyword evidence="1" id="KW-0456">Lyase</keyword>
<feature type="domain" description="Siroheme decarboxylase AsnC-like ligand binding" evidence="6">
    <location>
        <begin position="62"/>
        <end position="141"/>
    </location>
</feature>
<dbReference type="Proteomes" id="UP000464314">
    <property type="component" value="Chromosome"/>
</dbReference>
<evidence type="ECO:0000256" key="2">
    <source>
        <dbReference type="ARBA" id="ARBA00023444"/>
    </source>
</evidence>
<dbReference type="PANTHER" id="PTHR43413:SF1">
    <property type="entry name" value="SIROHEME DECARBOXYLASE NIRL SUBUNIT"/>
    <property type="match status" value="1"/>
</dbReference>
<accession>A0A6P1TS66</accession>
<evidence type="ECO:0000256" key="5">
    <source>
        <dbReference type="ARBA" id="ARBA00048470"/>
    </source>
</evidence>
<dbReference type="InterPro" id="IPR036390">
    <property type="entry name" value="WH_DNA-bd_sf"/>
</dbReference>
<dbReference type="PANTHER" id="PTHR43413">
    <property type="entry name" value="TRANSCRIPTIONAL REGULATOR, ASNC FAMILY"/>
    <property type="match status" value="1"/>
</dbReference>
<protein>
    <recommendedName>
        <fullName evidence="4">siroheme decarboxylase</fullName>
        <ecNumber evidence="4">4.1.1.111</ecNumber>
    </recommendedName>
</protein>
<evidence type="ECO:0000313" key="9">
    <source>
        <dbReference type="Proteomes" id="UP000464314"/>
    </source>
</evidence>